<protein>
    <submittedName>
        <fullName evidence="1">Uncharacterized protein</fullName>
    </submittedName>
</protein>
<keyword evidence="2" id="KW-1185">Reference proteome</keyword>
<accession>A0ACC2VDD0</accession>
<dbReference type="Proteomes" id="UP001241377">
    <property type="component" value="Unassembled WGS sequence"/>
</dbReference>
<evidence type="ECO:0000313" key="2">
    <source>
        <dbReference type="Proteomes" id="UP001241377"/>
    </source>
</evidence>
<proteinExistence type="predicted"/>
<gene>
    <name evidence="1" type="ORF">QFC19_006857</name>
</gene>
<comment type="caution">
    <text evidence="1">The sequence shown here is derived from an EMBL/GenBank/DDBJ whole genome shotgun (WGS) entry which is preliminary data.</text>
</comment>
<reference evidence="1" key="1">
    <citation type="submission" date="2023-04" db="EMBL/GenBank/DDBJ databases">
        <title>Draft Genome sequencing of Naganishia species isolated from polar environments using Oxford Nanopore Technology.</title>
        <authorList>
            <person name="Leo P."/>
            <person name="Venkateswaran K."/>
        </authorList>
    </citation>
    <scope>NUCLEOTIDE SEQUENCE</scope>
    <source>
        <strain evidence="1">MNA-CCFEE 5261</strain>
    </source>
</reference>
<dbReference type="EMBL" id="JASBWR010000088">
    <property type="protein sequence ID" value="KAJ9097083.1"/>
    <property type="molecule type" value="Genomic_DNA"/>
</dbReference>
<evidence type="ECO:0000313" key="1">
    <source>
        <dbReference type="EMBL" id="KAJ9097083.1"/>
    </source>
</evidence>
<name>A0ACC2VDD0_9TREE</name>
<sequence>MPEIPYTPKGTPIEEIVDFDGASFKTTTWKVPLSTKYLGKIIYVHGFMEHASIYTEFFDNLSQNGFEVFFFDQRGAGDTSPGPLLGLTDEHHTFNDLDFMIKRSLEQRTDKTEKFFLLGHSMGGGIVLNYGIRGKYKEHIKGIVACAPLVSLHPKTRPNFVVQKLSPLLAKFLPRVQIDTKLNYDYVTSNERWKNYIKQLDKKLIGSLRQLYDMFQRGEALEKPDYVRKFDPDISLLVVHGDRDYINDIEGTKKFFGLLSNNIDKKFVPIKGGRHSLFIEREEIHEPVLKEVLEFLRAH</sequence>
<organism evidence="1 2">
    <name type="scientific">Naganishia cerealis</name>
    <dbReference type="NCBI Taxonomy" id="610337"/>
    <lineage>
        <taxon>Eukaryota</taxon>
        <taxon>Fungi</taxon>
        <taxon>Dikarya</taxon>
        <taxon>Basidiomycota</taxon>
        <taxon>Agaricomycotina</taxon>
        <taxon>Tremellomycetes</taxon>
        <taxon>Filobasidiales</taxon>
        <taxon>Filobasidiaceae</taxon>
        <taxon>Naganishia</taxon>
    </lineage>
</organism>